<dbReference type="Proteomes" id="UP000005239">
    <property type="component" value="Unassembled WGS sequence"/>
</dbReference>
<dbReference type="InterPro" id="IPR002110">
    <property type="entry name" value="Ankyrin_rpt"/>
</dbReference>
<organism evidence="2 3">
    <name type="scientific">Pristionchus pacificus</name>
    <name type="common">Parasitic nematode worm</name>
    <dbReference type="NCBI Taxonomy" id="54126"/>
    <lineage>
        <taxon>Eukaryota</taxon>
        <taxon>Metazoa</taxon>
        <taxon>Ecdysozoa</taxon>
        <taxon>Nematoda</taxon>
        <taxon>Chromadorea</taxon>
        <taxon>Rhabditida</taxon>
        <taxon>Rhabditina</taxon>
        <taxon>Diplogasteromorpha</taxon>
        <taxon>Diplogasteroidea</taxon>
        <taxon>Neodiplogasteridae</taxon>
        <taxon>Pristionchus</taxon>
    </lineage>
</organism>
<dbReference type="SUPFAM" id="SSF48403">
    <property type="entry name" value="Ankyrin repeat"/>
    <property type="match status" value="1"/>
</dbReference>
<proteinExistence type="predicted"/>
<reference evidence="3" key="1">
    <citation type="journal article" date="2008" name="Nat. Genet.">
        <title>The Pristionchus pacificus genome provides a unique perspective on nematode lifestyle and parasitism.</title>
        <authorList>
            <person name="Dieterich C."/>
            <person name="Clifton S.W."/>
            <person name="Schuster L.N."/>
            <person name="Chinwalla A."/>
            <person name="Delehaunty K."/>
            <person name="Dinkelacker I."/>
            <person name="Fulton L."/>
            <person name="Fulton R."/>
            <person name="Godfrey J."/>
            <person name="Minx P."/>
            <person name="Mitreva M."/>
            <person name="Roeseler W."/>
            <person name="Tian H."/>
            <person name="Witte H."/>
            <person name="Yang S.P."/>
            <person name="Wilson R.K."/>
            <person name="Sommer R.J."/>
        </authorList>
    </citation>
    <scope>NUCLEOTIDE SEQUENCE [LARGE SCALE GENOMIC DNA]</scope>
    <source>
        <strain evidence="3">PS312</strain>
    </source>
</reference>
<dbReference type="SMART" id="SM00248">
    <property type="entry name" value="ANK"/>
    <property type="match status" value="5"/>
</dbReference>
<keyword evidence="3" id="KW-1185">Reference proteome</keyword>
<reference evidence="2" key="2">
    <citation type="submission" date="2022-06" db="UniProtKB">
        <authorList>
            <consortium name="EnsemblMetazoa"/>
        </authorList>
    </citation>
    <scope>IDENTIFICATION</scope>
    <source>
        <strain evidence="2">PS312</strain>
    </source>
</reference>
<accession>A0A8R1Y817</accession>
<feature type="compositionally biased region" description="Low complexity" evidence="1">
    <location>
        <begin position="774"/>
        <end position="791"/>
    </location>
</feature>
<dbReference type="Pfam" id="PF12796">
    <property type="entry name" value="Ank_2"/>
    <property type="match status" value="2"/>
</dbReference>
<dbReference type="EnsemblMetazoa" id="PPA07991.1">
    <property type="protein sequence ID" value="PPA07991.1"/>
    <property type="gene ID" value="WBGene00097545"/>
</dbReference>
<gene>
    <name evidence="2" type="primary">WBGene00097545</name>
</gene>
<protein>
    <submittedName>
        <fullName evidence="2">Ankyrin repeat-containing protein</fullName>
    </submittedName>
</protein>
<dbReference type="AlphaFoldDB" id="A0A2A6CVW9"/>
<dbReference type="PANTHER" id="PTHR24166">
    <property type="entry name" value="ROLLING PEBBLES, ISOFORM B"/>
    <property type="match status" value="1"/>
</dbReference>
<dbReference type="OrthoDB" id="5406014at2759"/>
<dbReference type="Gene3D" id="1.25.40.20">
    <property type="entry name" value="Ankyrin repeat-containing domain"/>
    <property type="match status" value="2"/>
</dbReference>
<dbReference type="InterPro" id="IPR036770">
    <property type="entry name" value="Ankyrin_rpt-contain_sf"/>
</dbReference>
<name>A0A2A6CVW9_PRIPA</name>
<evidence type="ECO:0000313" key="2">
    <source>
        <dbReference type="EnsemblMetazoa" id="PPA07991.1"/>
    </source>
</evidence>
<evidence type="ECO:0000256" key="1">
    <source>
        <dbReference type="SAM" id="MobiDB-lite"/>
    </source>
</evidence>
<dbReference type="InterPro" id="IPR050889">
    <property type="entry name" value="Dendritic_Spine_Reg/Scaffold"/>
</dbReference>
<evidence type="ECO:0000313" key="3">
    <source>
        <dbReference type="Proteomes" id="UP000005239"/>
    </source>
</evidence>
<dbReference type="PANTHER" id="PTHR24166:SF48">
    <property type="entry name" value="PROTEIN VAPYRIN"/>
    <property type="match status" value="1"/>
</dbReference>
<accession>A0A2A6CVW9</accession>
<feature type="region of interest" description="Disordered" evidence="1">
    <location>
        <begin position="774"/>
        <end position="801"/>
    </location>
</feature>
<dbReference type="Pfam" id="PF00023">
    <property type="entry name" value="Ank"/>
    <property type="match status" value="1"/>
</dbReference>
<sequence length="887" mass="96986">MHTSSLRGINSNITEALRVTEMLSFRMLWEMNISSDYIDTWSSCQGEKQRPARNGIFLPPLKMSVPLRLVVEDRATEGPSPEELHNARVKLRREILKIDMEDPAFGHETFVSARTMPRQLLSAVLKGDDDRIKEVLMDSSNCGRCLLMPLSAATTQYSFTDTRTPLVEAFVSGNPNLIMSLLKWRCNHIMVGINEDVIEPVYRENNEVHPDDEYSELIKYAAPDQLQKPLLNQLVRGNVPFKIIEQFRPVSRYLELDRAELGETIVDVIRKAHSEIGDTDGELYTVHNYASAALEALRNGHCILALDLATRTQAFNELIVDIIRKPDYQTTPLTSDELTRKISENSPYFVPHAAAAANRVDVLEWYCEMQRNALALRDEHNWTAIHYAAAADSLTALNWIIEKGGTHQGTFKNLRGETPLHVAVQTGRLDNVKVSYPYCRHRIARSSQCQSGQGIPPAPLVPQLANGRRSQCTASGGEERKASWILIFIHAYISFADIVLALSCRPYIDFYSKNNDGLTPIMIAAACGHFKCVEVLMRCVPYQVDHDWRDPLTHAAINGQTHIVGHFLKSSSLPHDAVDHYGNTALHYACAYGWLPIVKLYANADSSVLERRNRDRLTPANCAFRNGHFAILSWLQCSGLGHIMGEDPETSHQSMQATMIAILLLAIVGASLAADSSNPFPTSINGNIGLVGSGYGDVYGGKIKEGVYGMGGRVGGNLGLVGGLGLGRRRREAALNTASASAGAVASGPDAFSMAGAAAGSAILSFGNQPTSAPAATTAAPAASTAAPTKKPCSKRRRRSVPVVTPIRNETLPAVLPSLLPPPIYPFPLYPMMLVPTAGFQLPPIPEGTHGVSAQGRFKFEGTATVDNDGQIRVTGTRLVDGDSGYF</sequence>